<gene>
    <name evidence="1" type="ORF">ICJ84_13190</name>
</gene>
<accession>A0A8J6QKL6</accession>
<keyword evidence="2" id="KW-1185">Reference proteome</keyword>
<reference evidence="1" key="1">
    <citation type="journal article" date="2013" name="Int. J. Syst. Evol. Microbiol.">
        <title>Aestuariibaculum suncheonense gen. nov., sp. nov., a marine bacterium of the family Flavobacteriaceae isolated from a tidal flat and emended descriptions of the genera Gaetbulibacter and Tamlana.</title>
        <authorList>
            <person name="Jeong S.H."/>
            <person name="Park M.S."/>
            <person name="Jin H.M."/>
            <person name="Lee K."/>
            <person name="Park W."/>
            <person name="Jeon C.O."/>
        </authorList>
    </citation>
    <scope>NUCLEOTIDE SEQUENCE</scope>
    <source>
        <strain evidence="1">SC17</strain>
    </source>
</reference>
<dbReference type="Proteomes" id="UP000602057">
    <property type="component" value="Unassembled WGS sequence"/>
</dbReference>
<comment type="caution">
    <text evidence="1">The sequence shown here is derived from an EMBL/GenBank/DDBJ whole genome shotgun (WGS) entry which is preliminary data.</text>
</comment>
<name>A0A8J6QKL6_9FLAO</name>
<proteinExistence type="predicted"/>
<reference evidence="1" key="2">
    <citation type="submission" date="2020-09" db="EMBL/GenBank/DDBJ databases">
        <authorList>
            <person name="Wu Z."/>
        </authorList>
    </citation>
    <scope>NUCLEOTIDE SEQUENCE</scope>
    <source>
        <strain evidence="1">SC17</strain>
    </source>
</reference>
<dbReference type="RefSeq" id="WP_188216883.1">
    <property type="nucleotide sequence ID" value="NZ_BAABGH010000002.1"/>
</dbReference>
<sequence length="130" mass="14820">MKIFLSLILCFLFITCYTDNALTYGNYKLKNTNCYKLSPSEYKLCVDSVSDSRCPINVNCVWEGNAAVYFTLSSKHEDIPFTLNTFSNFKQDTIINGITFSLVDVLPYPDTTNARNQEAYYVNIDISDSE</sequence>
<evidence type="ECO:0000313" key="1">
    <source>
        <dbReference type="EMBL" id="MBD0836391.1"/>
    </source>
</evidence>
<dbReference type="AlphaFoldDB" id="A0A8J6QKL6"/>
<evidence type="ECO:0000313" key="2">
    <source>
        <dbReference type="Proteomes" id="UP000602057"/>
    </source>
</evidence>
<dbReference type="EMBL" id="JACVXC010000005">
    <property type="protein sequence ID" value="MBD0836391.1"/>
    <property type="molecule type" value="Genomic_DNA"/>
</dbReference>
<organism evidence="1 2">
    <name type="scientific">Aestuariibaculum suncheonense</name>
    <dbReference type="NCBI Taxonomy" id="1028745"/>
    <lineage>
        <taxon>Bacteria</taxon>
        <taxon>Pseudomonadati</taxon>
        <taxon>Bacteroidota</taxon>
        <taxon>Flavobacteriia</taxon>
        <taxon>Flavobacteriales</taxon>
        <taxon>Flavobacteriaceae</taxon>
    </lineage>
</organism>
<protein>
    <submittedName>
        <fullName evidence="1">Uncharacterized protein</fullName>
    </submittedName>
</protein>